<reference evidence="2 3" key="1">
    <citation type="submission" date="2015-02" db="EMBL/GenBank/DDBJ databases">
        <title>Draft genome sequence of Kitasatospora griseola MF730-N6, a bafilomycin, terpentecin and satosporin producer.</title>
        <authorList>
            <person name="Arens J.C."/>
            <person name="Haltli B."/>
            <person name="Kerr R.G."/>
        </authorList>
    </citation>
    <scope>NUCLEOTIDE SEQUENCE [LARGE SCALE GENOMIC DNA]</scope>
    <source>
        <strain evidence="2 3">MF730-N6</strain>
    </source>
</reference>
<proteinExistence type="predicted"/>
<protein>
    <recommendedName>
        <fullName evidence="1">AbiJ-NTD3 domain-containing protein</fullName>
    </recommendedName>
</protein>
<evidence type="ECO:0000259" key="1">
    <source>
        <dbReference type="Pfam" id="PF18860"/>
    </source>
</evidence>
<name>A0A0D0PLW1_KITGR</name>
<organism evidence="2 3">
    <name type="scientific">Kitasatospora griseola</name>
    <name type="common">Streptomyces griseolosporeus</name>
    <dbReference type="NCBI Taxonomy" id="2064"/>
    <lineage>
        <taxon>Bacteria</taxon>
        <taxon>Bacillati</taxon>
        <taxon>Actinomycetota</taxon>
        <taxon>Actinomycetes</taxon>
        <taxon>Kitasatosporales</taxon>
        <taxon>Streptomycetaceae</taxon>
        <taxon>Kitasatospora</taxon>
    </lineage>
</organism>
<accession>A0A0D0PLW1</accession>
<feature type="domain" description="AbiJ-NTD3" evidence="1">
    <location>
        <begin position="69"/>
        <end position="235"/>
    </location>
</feature>
<dbReference type="RefSeq" id="WP_043916868.1">
    <property type="nucleotide sequence ID" value="NZ_JXZB01000005.1"/>
</dbReference>
<dbReference type="AlphaFoldDB" id="A0A0D0PLW1"/>
<dbReference type="Proteomes" id="UP000032066">
    <property type="component" value="Unassembled WGS sequence"/>
</dbReference>
<dbReference type="Pfam" id="PF18860">
    <property type="entry name" value="AbiJ_NTD3"/>
    <property type="match status" value="1"/>
</dbReference>
<sequence>MLGLELGLPIPAEGTGTKSQRLEACLKALPDDGLLQAAQRLLDSPHVSVRGKERLALEDAVWDAGAVIEISGRVRRELAAAIDLDELLHRPDRFERALEQFWHLDDDPVALWTGSSTTSLRGRIHRHVFRNRGDWSTEELFEQLGALEAGSARFTRFLEALIDPATLPDAAAQNRLVEAINTVLTPAGARLEQTGERDGYPHYQLLRTGPGAARQPKTLIFATTIKPDIRFLSVVDNDIEVKQGRDQVLVYNRPGRHPLV</sequence>
<evidence type="ECO:0000313" key="3">
    <source>
        <dbReference type="Proteomes" id="UP000032066"/>
    </source>
</evidence>
<keyword evidence="3" id="KW-1185">Reference proteome</keyword>
<evidence type="ECO:0000313" key="2">
    <source>
        <dbReference type="EMBL" id="KIQ61497.1"/>
    </source>
</evidence>
<dbReference type="OrthoDB" id="7061676at2"/>
<dbReference type="EMBL" id="JXZB01000005">
    <property type="protein sequence ID" value="KIQ61497.1"/>
    <property type="molecule type" value="Genomic_DNA"/>
</dbReference>
<dbReference type="InterPro" id="IPR041427">
    <property type="entry name" value="AbiJ-NTD3"/>
</dbReference>
<dbReference type="PATRIC" id="fig|2064.6.peg.7486"/>
<comment type="caution">
    <text evidence="2">The sequence shown here is derived from an EMBL/GenBank/DDBJ whole genome shotgun (WGS) entry which is preliminary data.</text>
</comment>
<gene>
    <name evidence="2" type="ORF">TR51_35435</name>
</gene>